<proteinExistence type="predicted"/>
<dbReference type="InterPro" id="IPR000182">
    <property type="entry name" value="GNAT_dom"/>
</dbReference>
<keyword evidence="3" id="KW-1185">Reference proteome</keyword>
<keyword evidence="2" id="KW-0808">Transferase</keyword>
<dbReference type="CDD" id="cd04301">
    <property type="entry name" value="NAT_SF"/>
    <property type="match status" value="1"/>
</dbReference>
<dbReference type="SUPFAM" id="SSF55729">
    <property type="entry name" value="Acyl-CoA N-acyltransferases (Nat)"/>
    <property type="match status" value="1"/>
</dbReference>
<accession>A0A1A9LG46</accession>
<evidence type="ECO:0000259" key="1">
    <source>
        <dbReference type="PROSITE" id="PS51186"/>
    </source>
</evidence>
<dbReference type="STRING" id="1385699.A7A78_08905"/>
<dbReference type="Gene3D" id="3.40.630.30">
    <property type="match status" value="1"/>
</dbReference>
<dbReference type="Proteomes" id="UP000077552">
    <property type="component" value="Unassembled WGS sequence"/>
</dbReference>
<dbReference type="InterPro" id="IPR016181">
    <property type="entry name" value="Acyl_CoA_acyltransferase"/>
</dbReference>
<evidence type="ECO:0000313" key="3">
    <source>
        <dbReference type="Proteomes" id="UP000077552"/>
    </source>
</evidence>
<dbReference type="Pfam" id="PF00583">
    <property type="entry name" value="Acetyltransf_1"/>
    <property type="match status" value="1"/>
</dbReference>
<dbReference type="EMBL" id="LXIE01000003">
    <property type="protein sequence ID" value="OAD92200.1"/>
    <property type="molecule type" value="Genomic_DNA"/>
</dbReference>
<comment type="caution">
    <text evidence="2">The sequence shown here is derived from an EMBL/GenBank/DDBJ whole genome shotgun (WGS) entry which is preliminary data.</text>
</comment>
<dbReference type="GO" id="GO:0016747">
    <property type="term" value="F:acyltransferase activity, transferring groups other than amino-acyl groups"/>
    <property type="evidence" value="ECO:0007669"/>
    <property type="project" value="InterPro"/>
</dbReference>
<gene>
    <name evidence="2" type="ORF">A7A78_08905</name>
</gene>
<sequence length="149" mass="17332">MTIILKDNAISISIIEKNDIFSIVPLLQKLGNFSVSEPLIKERLQEMVEQNYECLGVFDAGKLIGVCGLWFQTRHYAGRSMEVDHVIIDDAYRSHGIGKILMEYVYEYARKKSCNWVELNTYVHNFPSHKFYYNQGFVAKGYHFVKELI</sequence>
<dbReference type="AlphaFoldDB" id="A0A1A9LG46"/>
<dbReference type="PROSITE" id="PS51186">
    <property type="entry name" value="GNAT"/>
    <property type="match status" value="1"/>
</dbReference>
<organism evidence="2 3">
    <name type="scientific">Aequorivita soesokkakensis</name>
    <dbReference type="NCBI Taxonomy" id="1385699"/>
    <lineage>
        <taxon>Bacteria</taxon>
        <taxon>Pseudomonadati</taxon>
        <taxon>Bacteroidota</taxon>
        <taxon>Flavobacteriia</taxon>
        <taxon>Flavobacteriales</taxon>
        <taxon>Flavobacteriaceae</taxon>
        <taxon>Aequorivita</taxon>
    </lineage>
</organism>
<protein>
    <submittedName>
        <fullName evidence="2">Acetyltransferase</fullName>
    </submittedName>
</protein>
<evidence type="ECO:0000313" key="2">
    <source>
        <dbReference type="EMBL" id="OAD92200.1"/>
    </source>
</evidence>
<feature type="domain" description="N-acetyltransferase" evidence="1">
    <location>
        <begin position="10"/>
        <end position="149"/>
    </location>
</feature>
<name>A0A1A9LG46_9FLAO</name>
<reference evidence="2 3" key="1">
    <citation type="submission" date="2016-05" db="EMBL/GenBank/DDBJ databases">
        <title>Genome sequencing of Vitellibacter soesokkakensis RSSK-12.</title>
        <authorList>
            <person name="Thevarajoo S."/>
            <person name="Selvaratnam C."/>
            <person name="Goh K.M."/>
            <person name="Chan K.-G."/>
            <person name="Chong C.S."/>
        </authorList>
    </citation>
    <scope>NUCLEOTIDE SEQUENCE [LARGE SCALE GENOMIC DNA]</scope>
    <source>
        <strain evidence="2 3">RSSK-12</strain>
    </source>
</reference>